<keyword evidence="6" id="KW-0443">Lipid metabolism</keyword>
<dbReference type="PANTHER" id="PTHR14269">
    <property type="entry name" value="CDP-DIACYLGLYCEROL--GLYCEROL-3-PHOSPHATE 3-PHOSPHATIDYLTRANSFERASE-RELATED"/>
    <property type="match status" value="1"/>
</dbReference>
<keyword evidence="3" id="KW-0444">Lipid biosynthesis</keyword>
<dbReference type="AlphaFoldDB" id="W7UXC5"/>
<feature type="transmembrane region" description="Helical" evidence="10">
    <location>
        <begin position="139"/>
        <end position="156"/>
    </location>
</feature>
<feature type="transmembrane region" description="Helical" evidence="10">
    <location>
        <begin position="162"/>
        <end position="179"/>
    </location>
</feature>
<evidence type="ECO:0000256" key="3">
    <source>
        <dbReference type="ARBA" id="ARBA00022516"/>
    </source>
</evidence>
<evidence type="ECO:0000256" key="6">
    <source>
        <dbReference type="ARBA" id="ARBA00023098"/>
    </source>
</evidence>
<keyword evidence="12" id="KW-1185">Reference proteome</keyword>
<dbReference type="Gene3D" id="1.20.120.1760">
    <property type="match status" value="1"/>
</dbReference>
<keyword evidence="5 10" id="KW-1133">Transmembrane helix</keyword>
<gene>
    <name evidence="11" type="ORF">RF007C_15715</name>
</gene>
<feature type="transmembrane region" description="Helical" evidence="10">
    <location>
        <begin position="100"/>
        <end position="118"/>
    </location>
</feature>
<keyword evidence="9" id="KW-1208">Phospholipid metabolism</keyword>
<dbReference type="GO" id="GO:0016780">
    <property type="term" value="F:phosphotransferase activity, for other substituted phosphate groups"/>
    <property type="evidence" value="ECO:0007669"/>
    <property type="project" value="InterPro"/>
</dbReference>
<evidence type="ECO:0000313" key="12">
    <source>
        <dbReference type="Proteomes" id="UP000019365"/>
    </source>
</evidence>
<keyword evidence="7 10" id="KW-0472">Membrane</keyword>
<evidence type="ECO:0000256" key="4">
    <source>
        <dbReference type="ARBA" id="ARBA00022692"/>
    </source>
</evidence>
<reference evidence="11 12" key="1">
    <citation type="journal article" date="2014" name="PLoS ONE">
        <title>Rumen cellulosomics: divergent fiber-degrading strategies revealed by comparative genome-wide analysis of six ruminococcal strains.</title>
        <authorList>
            <person name="Dassa B."/>
            <person name="Borovok I."/>
            <person name="Ruimy-Israeli V."/>
            <person name="Lamed R."/>
            <person name="Flint H.J."/>
            <person name="Duncan S.H."/>
            <person name="Henrissat B."/>
            <person name="Coutinho P."/>
            <person name="Morrison M."/>
            <person name="Mosoni P."/>
            <person name="Yeoman C.J."/>
            <person name="White B.A."/>
            <person name="Bayer E.A."/>
        </authorList>
    </citation>
    <scope>NUCLEOTIDE SEQUENCE [LARGE SCALE GENOMIC DNA]</scope>
    <source>
        <strain evidence="11 12">007c</strain>
    </source>
</reference>
<evidence type="ECO:0000256" key="8">
    <source>
        <dbReference type="ARBA" id="ARBA00023209"/>
    </source>
</evidence>
<sequence>MIGYYNYTVILTYMSLISSIMGMFFAAGFGGVSSHPDYAIICLMVSGLCDMFDGKVARTKKDRTESEKKFGIQIDSLCDAVCFGVLPSVIGYSIGMRDWVDLPILVLFPLCAIIRLAYFNVAEEDRQKKTSENRKVYEGLPVTSVALILPLLYSFHKDIGDWFPEVYGGALLVIAIAFITRFKVKKPSMRTMLCFIGVGVGELIWMLYKTRTR</sequence>
<dbReference type="InterPro" id="IPR050324">
    <property type="entry name" value="CDP-alcohol_PTase-I"/>
</dbReference>
<dbReference type="PATRIC" id="fig|1341157.4.peg.2540"/>
<comment type="caution">
    <text evidence="11">The sequence shown here is derived from an EMBL/GenBank/DDBJ whole genome shotgun (WGS) entry which is preliminary data.</text>
</comment>
<dbReference type="OrthoDB" id="9777147at2"/>
<evidence type="ECO:0000256" key="7">
    <source>
        <dbReference type="ARBA" id="ARBA00023136"/>
    </source>
</evidence>
<accession>W7UXC5</accession>
<dbReference type="PANTHER" id="PTHR14269:SF61">
    <property type="entry name" value="CDP-DIACYLGLYCEROL--SERINE O-PHOSPHATIDYLTRANSFERASE"/>
    <property type="match status" value="1"/>
</dbReference>
<dbReference type="GO" id="GO:0008654">
    <property type="term" value="P:phospholipid biosynthetic process"/>
    <property type="evidence" value="ECO:0007669"/>
    <property type="project" value="UniProtKB-KW"/>
</dbReference>
<comment type="similarity">
    <text evidence="2">Belongs to the CDP-alcohol phosphatidyltransferase class-I family.</text>
</comment>
<evidence type="ECO:0000256" key="10">
    <source>
        <dbReference type="SAM" id="Phobius"/>
    </source>
</evidence>
<feature type="transmembrane region" description="Helical" evidence="10">
    <location>
        <begin position="191"/>
        <end position="208"/>
    </location>
</feature>
<dbReference type="Proteomes" id="UP000019365">
    <property type="component" value="Unassembled WGS sequence"/>
</dbReference>
<evidence type="ECO:0000313" key="11">
    <source>
        <dbReference type="EMBL" id="EWM53057.1"/>
    </source>
</evidence>
<evidence type="ECO:0000256" key="2">
    <source>
        <dbReference type="ARBA" id="ARBA00010441"/>
    </source>
</evidence>
<dbReference type="InterPro" id="IPR043130">
    <property type="entry name" value="CDP-OH_PTrfase_TM_dom"/>
</dbReference>
<dbReference type="InterPro" id="IPR000462">
    <property type="entry name" value="CDP-OH_P_trans"/>
</dbReference>
<keyword evidence="11" id="KW-0808">Transferase</keyword>
<keyword evidence="4 10" id="KW-0812">Transmembrane</keyword>
<dbReference type="EMBL" id="ATAX01000028">
    <property type="protein sequence ID" value="EWM53057.1"/>
    <property type="molecule type" value="Genomic_DNA"/>
</dbReference>
<feature type="transmembrane region" description="Helical" evidence="10">
    <location>
        <begin position="7"/>
        <end position="32"/>
    </location>
</feature>
<protein>
    <submittedName>
        <fullName evidence="11">CDP-diacylglycerol-serine O-phosphatidyltransferase</fullName>
    </submittedName>
</protein>
<organism evidence="11 12">
    <name type="scientific">Ruminococcus flavefaciens 007c</name>
    <dbReference type="NCBI Taxonomy" id="1341157"/>
    <lineage>
        <taxon>Bacteria</taxon>
        <taxon>Bacillati</taxon>
        <taxon>Bacillota</taxon>
        <taxon>Clostridia</taxon>
        <taxon>Eubacteriales</taxon>
        <taxon>Oscillospiraceae</taxon>
        <taxon>Ruminococcus</taxon>
    </lineage>
</organism>
<keyword evidence="8" id="KW-0594">Phospholipid biosynthesis</keyword>
<name>W7UXC5_RUMFL</name>
<proteinExistence type="inferred from homology"/>
<dbReference type="GO" id="GO:0016020">
    <property type="term" value="C:membrane"/>
    <property type="evidence" value="ECO:0007669"/>
    <property type="project" value="UniProtKB-SubCell"/>
</dbReference>
<dbReference type="eggNOG" id="COG1183">
    <property type="taxonomic scope" value="Bacteria"/>
</dbReference>
<evidence type="ECO:0000256" key="1">
    <source>
        <dbReference type="ARBA" id="ARBA00004141"/>
    </source>
</evidence>
<comment type="subcellular location">
    <subcellularLocation>
        <location evidence="1">Membrane</location>
        <topology evidence="1">Multi-pass membrane protein</topology>
    </subcellularLocation>
</comment>
<dbReference type="RefSeq" id="WP_037300263.1">
    <property type="nucleotide sequence ID" value="NZ_ATAX01000028.1"/>
</dbReference>
<dbReference type="Pfam" id="PF01066">
    <property type="entry name" value="CDP-OH_P_transf"/>
    <property type="match status" value="1"/>
</dbReference>
<evidence type="ECO:0000256" key="9">
    <source>
        <dbReference type="ARBA" id="ARBA00023264"/>
    </source>
</evidence>
<evidence type="ECO:0000256" key="5">
    <source>
        <dbReference type="ARBA" id="ARBA00022989"/>
    </source>
</evidence>